<dbReference type="STRING" id="573024.SAMN05216208_0506"/>
<evidence type="ECO:0000256" key="3">
    <source>
        <dbReference type="SAM" id="MobiDB-lite"/>
    </source>
</evidence>
<dbReference type="GO" id="GO:0004016">
    <property type="term" value="F:adenylate cyclase activity"/>
    <property type="evidence" value="ECO:0007669"/>
    <property type="project" value="UniProtKB-ARBA"/>
</dbReference>
<proteinExistence type="predicted"/>
<protein>
    <submittedName>
        <fullName evidence="5">Double zinc ribbon</fullName>
    </submittedName>
</protein>
<evidence type="ECO:0000256" key="1">
    <source>
        <dbReference type="ARBA" id="ARBA00022741"/>
    </source>
</evidence>
<dbReference type="Pfam" id="PF00211">
    <property type="entry name" value="Guanylate_cyc"/>
    <property type="match status" value="1"/>
</dbReference>
<dbReference type="CDD" id="cd07302">
    <property type="entry name" value="CHD"/>
    <property type="match status" value="1"/>
</dbReference>
<dbReference type="Pfam" id="PF12773">
    <property type="entry name" value="DZR"/>
    <property type="match status" value="1"/>
</dbReference>
<dbReference type="EMBL" id="FTNV01000001">
    <property type="protein sequence ID" value="SIS07099.1"/>
    <property type="molecule type" value="Genomic_DNA"/>
</dbReference>
<gene>
    <name evidence="5" type="ORF">SAMN05421666_1630</name>
</gene>
<feature type="region of interest" description="Disordered" evidence="3">
    <location>
        <begin position="57"/>
        <end position="77"/>
    </location>
</feature>
<dbReference type="GO" id="GO:0035556">
    <property type="term" value="P:intracellular signal transduction"/>
    <property type="evidence" value="ECO:0007669"/>
    <property type="project" value="InterPro"/>
</dbReference>
<keyword evidence="6" id="KW-1185">Reference proteome</keyword>
<dbReference type="InterPro" id="IPR001054">
    <property type="entry name" value="A/G_cyclase"/>
</dbReference>
<dbReference type="Gene3D" id="3.40.50.300">
    <property type="entry name" value="P-loop containing nucleotide triphosphate hydrolases"/>
    <property type="match status" value="1"/>
</dbReference>
<reference evidence="5 6" key="1">
    <citation type="submission" date="2017-01" db="EMBL/GenBank/DDBJ databases">
        <authorList>
            <person name="Mah S.A."/>
            <person name="Swanson W.J."/>
            <person name="Moy G.W."/>
            <person name="Vacquier V.D."/>
        </authorList>
    </citation>
    <scope>NUCLEOTIDE SEQUENCE [LARGE SCALE GENOMIC DNA]</scope>
    <source>
        <strain evidence="5 6">DSM 29590</strain>
    </source>
</reference>
<dbReference type="InterPro" id="IPR041664">
    <property type="entry name" value="AAA_16"/>
</dbReference>
<dbReference type="PROSITE" id="PS50125">
    <property type="entry name" value="GUANYLATE_CYCLASE_2"/>
    <property type="match status" value="1"/>
</dbReference>
<dbReference type="Gene3D" id="3.30.70.1230">
    <property type="entry name" value="Nucleotide cyclase"/>
    <property type="match status" value="1"/>
</dbReference>
<keyword evidence="2" id="KW-0067">ATP-binding</keyword>
<dbReference type="GO" id="GO:0009190">
    <property type="term" value="P:cyclic nucleotide biosynthetic process"/>
    <property type="evidence" value="ECO:0007669"/>
    <property type="project" value="InterPro"/>
</dbReference>
<dbReference type="InterPro" id="IPR025874">
    <property type="entry name" value="DZR"/>
</dbReference>
<dbReference type="GO" id="GO:0005524">
    <property type="term" value="F:ATP binding"/>
    <property type="evidence" value="ECO:0007669"/>
    <property type="project" value="UniProtKB-KW"/>
</dbReference>
<feature type="compositionally biased region" description="Basic and acidic residues" evidence="3">
    <location>
        <begin position="58"/>
        <end position="70"/>
    </location>
</feature>
<dbReference type="InterPro" id="IPR027417">
    <property type="entry name" value="P-loop_NTPase"/>
</dbReference>
<dbReference type="SUPFAM" id="SSF52540">
    <property type="entry name" value="P-loop containing nucleoside triphosphate hydrolases"/>
    <property type="match status" value="1"/>
</dbReference>
<dbReference type="Gene3D" id="1.25.40.10">
    <property type="entry name" value="Tetratricopeptide repeat domain"/>
    <property type="match status" value="1"/>
</dbReference>
<name>A0A1N7G3A9_9RHOB</name>
<evidence type="ECO:0000256" key="2">
    <source>
        <dbReference type="ARBA" id="ARBA00022840"/>
    </source>
</evidence>
<dbReference type="GO" id="GO:0005737">
    <property type="term" value="C:cytoplasm"/>
    <property type="evidence" value="ECO:0007669"/>
    <property type="project" value="TreeGrafter"/>
</dbReference>
<dbReference type="PANTHER" id="PTHR16305">
    <property type="entry name" value="TESTICULAR SOLUBLE ADENYLYL CYCLASE"/>
    <property type="match status" value="1"/>
</dbReference>
<dbReference type="SUPFAM" id="SSF48452">
    <property type="entry name" value="TPR-like"/>
    <property type="match status" value="1"/>
</dbReference>
<dbReference type="SUPFAM" id="SSF55073">
    <property type="entry name" value="Nucleotide cyclase"/>
    <property type="match status" value="1"/>
</dbReference>
<dbReference type="Proteomes" id="UP000186019">
    <property type="component" value="Unassembled WGS sequence"/>
</dbReference>
<dbReference type="Pfam" id="PF13191">
    <property type="entry name" value="AAA_16"/>
    <property type="match status" value="1"/>
</dbReference>
<accession>A0A1N7G3A9</accession>
<dbReference type="SMART" id="SM00044">
    <property type="entry name" value="CYCc"/>
    <property type="match status" value="1"/>
</dbReference>
<feature type="domain" description="Guanylate cyclase" evidence="4">
    <location>
        <begin position="104"/>
        <end position="236"/>
    </location>
</feature>
<dbReference type="InterPro" id="IPR011990">
    <property type="entry name" value="TPR-like_helical_dom_sf"/>
</dbReference>
<evidence type="ECO:0000313" key="6">
    <source>
        <dbReference type="Proteomes" id="UP000186019"/>
    </source>
</evidence>
<dbReference type="PANTHER" id="PTHR16305:SF28">
    <property type="entry name" value="GUANYLATE CYCLASE DOMAIN-CONTAINING PROTEIN"/>
    <property type="match status" value="1"/>
</dbReference>
<dbReference type="AlphaFoldDB" id="A0A1N7G3A9"/>
<evidence type="ECO:0000259" key="4">
    <source>
        <dbReference type="PROSITE" id="PS50125"/>
    </source>
</evidence>
<keyword evidence="1" id="KW-0547">Nucleotide-binding</keyword>
<organism evidence="5 6">
    <name type="scientific">Roseovarius nanhaiticus</name>
    <dbReference type="NCBI Taxonomy" id="573024"/>
    <lineage>
        <taxon>Bacteria</taxon>
        <taxon>Pseudomonadati</taxon>
        <taxon>Pseudomonadota</taxon>
        <taxon>Alphaproteobacteria</taxon>
        <taxon>Rhodobacterales</taxon>
        <taxon>Roseobacteraceae</taxon>
        <taxon>Roseovarius</taxon>
    </lineage>
</organism>
<sequence length="1146" mass="125715">MSVCGVCKNACDDSAKFCEQCGNRLSIVATCSACGVQLAPNHRFCPECGSRTCLPGSKAEKPSDGRDHSNGDSTGSVAETAAQANGGRQAHELIFGAAERRQLTVLFCDLVGSTQLAEELDPEDLRNILATYRSICSEIVARHDGTVMQYLGDGINVMFGFPVAYEHSTGNAVRAAIAMLEAINGGSPELSGLNVKLNLRIGINTGQVVVGSDGAGALGEQLSVIGDVPNLAARLQGVAQPGQIVVSKSTYTLTKQLFDFTELGAHALKGFSKPVTCYSVNGDMFDSTTVSTTQREKARALIGRNAELGLIRQHWSSAENGDGQVLMLSGEAGIGKSCILHSFNRQLADEDVTIVQFFGSAFHLHSTMHPILEELQGRLGLHKNASAADKLSKLKDTLTLAQQVHLPALCYLIGIDTPATAELLALAPEELKKATFAAALEFYASMAEERPLLMEFEDVHWCDPTTLEIISLFIEQLKNKRWMLLLSFRPDYKPPFRNLSHVTSLSLNRFAKSDIISLINAMTGGKPLPKRLVDQIVERADGIPLYAEELTQMVLESGWVRDFDGHYQMSGSNVEHAIPASLQDSLTARLDRSPSAKEVAQIAATIGRRFSHELLGLVSGYRDQQLRGALEQLLDAELIYRHGTATQIGYEFKHALVQDAAYQSLLKTARRECHRRIALALEEHMPKLCHNEPESLGYHYAAGDEHQKALTYFVTAAERAMASSASLEAINHLENALAALAKTSQSDARDAQEFELLVMLAVPQAAALGYAHENVNRSYERAHELARKNTGNFTIFPVIYGLMRYHLLGARYADALEHGENLWEMAKEADDRLMMAASHRAMGSARFYCGNPQAALEELHCVIDSGMDNDERAEGLKFDVVDIKVAALGYASWAQWQLGNADEAVRLSGEAMTVAKDIQHPFSIAFSICFASWTYAFCGDLRRVLELAEEAFALSKRYGFQFWIGWTEVMSAWSKARLTGTYDSGIKQVSAGIADWKDTRSRLGLSYFLYLQADLLSSHGDHEEALAILEDATRFCDETRERFWVPELLRLRGEILFAQCQANAKESERLFNSAASIASNSGMIALEFRALTSLARLQNAGHGTPGGMSELKKLLSKLQEGGVTSDQEEARRLFEKIEFEAGELKS</sequence>
<dbReference type="InterPro" id="IPR029787">
    <property type="entry name" value="Nucleotide_cyclase"/>
</dbReference>
<evidence type="ECO:0000313" key="5">
    <source>
        <dbReference type="EMBL" id="SIS07099.1"/>
    </source>
</evidence>